<comment type="similarity">
    <text evidence="1">Belongs to the HAD-like hydrolase superfamily. S-2-haloalkanoic acid dehalogenase family.</text>
</comment>
<dbReference type="RefSeq" id="XP_056524773.1">
    <property type="nucleotide sequence ID" value="XM_056662660.1"/>
</dbReference>
<dbReference type="NCBIfam" id="TIGR01493">
    <property type="entry name" value="HAD-SF-IA-v2"/>
    <property type="match status" value="1"/>
</dbReference>
<evidence type="ECO:0000256" key="2">
    <source>
        <dbReference type="ARBA" id="ARBA00022801"/>
    </source>
</evidence>
<dbReference type="PANTHER" id="PTHR43316">
    <property type="entry name" value="HYDROLASE, HALOACID DELAHOGENASE-RELATED"/>
    <property type="match status" value="1"/>
</dbReference>
<protein>
    <submittedName>
        <fullName evidence="3">Haloacid dehalogenase type II</fullName>
    </submittedName>
</protein>
<dbReference type="Gene3D" id="1.10.150.240">
    <property type="entry name" value="Putative phosphatase, domain 2"/>
    <property type="match status" value="1"/>
</dbReference>
<dbReference type="InterPro" id="IPR023214">
    <property type="entry name" value="HAD_sf"/>
</dbReference>
<dbReference type="Proteomes" id="UP001149079">
    <property type="component" value="Unassembled WGS sequence"/>
</dbReference>
<sequence>MSTVNVPQVLFFDVFGTVAPWRTSISEELSTAAQQAVNDPRNELPADVRDRATAMTTQDWLEIANEWRWSYVVFTRTFDSSTEFMSVDQHHYKALQDLLRQRGLDGLFTDEKRWDLAFAWHRLSPWPDSAPGLELLNRQFTTATLSNGNVSLLEDLQKFGSLPFKHIVSAENFGAYKPSPLVYGGAAKKFGMEPNQCGLVAAHLGDLKAAKDCGFQTIYVERELEEHWSKEETEKAKAEGWVNMWIDSQSPGFLEVARRFGIE</sequence>
<dbReference type="Gene3D" id="3.40.50.1000">
    <property type="entry name" value="HAD superfamily/HAD-like"/>
    <property type="match status" value="1"/>
</dbReference>
<reference evidence="3" key="2">
    <citation type="journal article" date="2023" name="IMA Fungus">
        <title>Comparative genomic study of the Penicillium genus elucidates a diverse pangenome and 15 lateral gene transfer events.</title>
        <authorList>
            <person name="Petersen C."/>
            <person name="Sorensen T."/>
            <person name="Nielsen M.R."/>
            <person name="Sondergaard T.E."/>
            <person name="Sorensen J.L."/>
            <person name="Fitzpatrick D.A."/>
            <person name="Frisvad J.C."/>
            <person name="Nielsen K.L."/>
        </authorList>
    </citation>
    <scope>NUCLEOTIDE SEQUENCE</scope>
    <source>
        <strain evidence="3">IBT 22155</strain>
    </source>
</reference>
<dbReference type="InterPro" id="IPR036412">
    <property type="entry name" value="HAD-like_sf"/>
</dbReference>
<reference evidence="3" key="1">
    <citation type="submission" date="2022-11" db="EMBL/GenBank/DDBJ databases">
        <authorList>
            <person name="Petersen C."/>
        </authorList>
    </citation>
    <scope>NUCLEOTIDE SEQUENCE</scope>
    <source>
        <strain evidence="3">IBT 22155</strain>
    </source>
</reference>
<evidence type="ECO:0000313" key="4">
    <source>
        <dbReference type="Proteomes" id="UP001149079"/>
    </source>
</evidence>
<organism evidence="3 4">
    <name type="scientific">Penicillium bovifimosum</name>
    <dbReference type="NCBI Taxonomy" id="126998"/>
    <lineage>
        <taxon>Eukaryota</taxon>
        <taxon>Fungi</taxon>
        <taxon>Dikarya</taxon>
        <taxon>Ascomycota</taxon>
        <taxon>Pezizomycotina</taxon>
        <taxon>Eurotiomycetes</taxon>
        <taxon>Eurotiomycetidae</taxon>
        <taxon>Eurotiales</taxon>
        <taxon>Aspergillaceae</taxon>
        <taxon>Penicillium</taxon>
    </lineage>
</organism>
<dbReference type="PRINTS" id="PR00413">
    <property type="entry name" value="HADHALOGNASE"/>
</dbReference>
<dbReference type="SFLD" id="SFLDS00003">
    <property type="entry name" value="Haloacid_Dehalogenase"/>
    <property type="match status" value="1"/>
</dbReference>
<dbReference type="PANTHER" id="PTHR43316:SF3">
    <property type="entry name" value="HALOACID DEHALOGENASE, TYPE II (AFU_ORTHOLOGUE AFUA_2G07750)-RELATED"/>
    <property type="match status" value="1"/>
</dbReference>
<dbReference type="Pfam" id="PF00702">
    <property type="entry name" value="Hydrolase"/>
    <property type="match status" value="1"/>
</dbReference>
<dbReference type="InterPro" id="IPR006439">
    <property type="entry name" value="HAD-SF_hydro_IA"/>
</dbReference>
<proteinExistence type="inferred from homology"/>
<keyword evidence="4" id="KW-1185">Reference proteome</keyword>
<dbReference type="InterPro" id="IPR023198">
    <property type="entry name" value="PGP-like_dom2"/>
</dbReference>
<dbReference type="GO" id="GO:0019120">
    <property type="term" value="F:hydrolase activity, acting on acid halide bonds, in C-halide compounds"/>
    <property type="evidence" value="ECO:0007669"/>
    <property type="project" value="InterPro"/>
</dbReference>
<comment type="caution">
    <text evidence="3">The sequence shown here is derived from an EMBL/GenBank/DDBJ whole genome shotgun (WGS) entry which is preliminary data.</text>
</comment>
<dbReference type="SUPFAM" id="SSF56784">
    <property type="entry name" value="HAD-like"/>
    <property type="match status" value="1"/>
</dbReference>
<gene>
    <name evidence="3" type="ORF">N7515_001916</name>
</gene>
<dbReference type="SFLD" id="SFLDG01129">
    <property type="entry name" value="C1.5:_HAD__Beta-PGM__Phosphata"/>
    <property type="match status" value="1"/>
</dbReference>
<evidence type="ECO:0000313" key="3">
    <source>
        <dbReference type="EMBL" id="KAJ5143129.1"/>
    </source>
</evidence>
<dbReference type="OrthoDB" id="40579at2759"/>
<dbReference type="NCBIfam" id="TIGR01428">
    <property type="entry name" value="HAD_type_II"/>
    <property type="match status" value="1"/>
</dbReference>
<accession>A0A9W9L961</accession>
<name>A0A9W9L961_9EURO</name>
<dbReference type="InterPro" id="IPR051540">
    <property type="entry name" value="S-2-haloacid_dehalogenase"/>
</dbReference>
<keyword evidence="2" id="KW-0378">Hydrolase</keyword>
<dbReference type="GeneID" id="81401830"/>
<dbReference type="GO" id="GO:0016791">
    <property type="term" value="F:phosphatase activity"/>
    <property type="evidence" value="ECO:0007669"/>
    <property type="project" value="UniProtKB-ARBA"/>
</dbReference>
<dbReference type="AlphaFoldDB" id="A0A9W9L961"/>
<evidence type="ECO:0000256" key="1">
    <source>
        <dbReference type="ARBA" id="ARBA00008106"/>
    </source>
</evidence>
<dbReference type="InterPro" id="IPR006328">
    <property type="entry name" value="2-HAD"/>
</dbReference>
<dbReference type="EMBL" id="JAPQKL010000002">
    <property type="protein sequence ID" value="KAJ5143129.1"/>
    <property type="molecule type" value="Genomic_DNA"/>
</dbReference>